<gene>
    <name evidence="10" type="ORF">ACJMK2_015546</name>
</gene>
<dbReference type="Gene3D" id="2.120.10.80">
    <property type="entry name" value="Kelch-type beta propeller"/>
    <property type="match status" value="2"/>
</dbReference>
<dbReference type="GO" id="GO:0045893">
    <property type="term" value="P:positive regulation of DNA-templated transcription"/>
    <property type="evidence" value="ECO:0007669"/>
    <property type="project" value="UniProtKB-ARBA"/>
</dbReference>
<name>A0ABD3UQP6_SINWO</name>
<evidence type="ECO:0000256" key="2">
    <source>
        <dbReference type="ARBA" id="ARBA00022441"/>
    </source>
</evidence>
<accession>A0ABD3UQP6</accession>
<dbReference type="InterPro" id="IPR013783">
    <property type="entry name" value="Ig-like_fold"/>
</dbReference>
<dbReference type="InterPro" id="IPR036116">
    <property type="entry name" value="FN3_sf"/>
</dbReference>
<dbReference type="EMBL" id="JBJQND010000015">
    <property type="protein sequence ID" value="KAL3851844.1"/>
    <property type="molecule type" value="Genomic_DNA"/>
</dbReference>
<evidence type="ECO:0000256" key="5">
    <source>
        <dbReference type="ARBA" id="ARBA00022813"/>
    </source>
</evidence>
<dbReference type="SUPFAM" id="SSF49265">
    <property type="entry name" value="Fibronectin type III"/>
    <property type="match status" value="1"/>
</dbReference>
<organism evidence="10 11">
    <name type="scientific">Sinanodonta woodiana</name>
    <name type="common">Chinese pond mussel</name>
    <name type="synonym">Anodonta woodiana</name>
    <dbReference type="NCBI Taxonomy" id="1069815"/>
    <lineage>
        <taxon>Eukaryota</taxon>
        <taxon>Metazoa</taxon>
        <taxon>Spiralia</taxon>
        <taxon>Lophotrochozoa</taxon>
        <taxon>Mollusca</taxon>
        <taxon>Bivalvia</taxon>
        <taxon>Autobranchia</taxon>
        <taxon>Heteroconchia</taxon>
        <taxon>Palaeoheterodonta</taxon>
        <taxon>Unionida</taxon>
        <taxon>Unionoidea</taxon>
        <taxon>Unionidae</taxon>
        <taxon>Unioninae</taxon>
        <taxon>Sinanodonta</taxon>
    </lineage>
</organism>
<dbReference type="FunFam" id="2.120.10.80:FF:000015">
    <property type="entry name" value="host cell factor 1 isoform X1"/>
    <property type="match status" value="1"/>
</dbReference>
<dbReference type="Gene3D" id="2.60.40.10">
    <property type="entry name" value="Immunoglobulins"/>
    <property type="match status" value="2"/>
</dbReference>
<feature type="region of interest" description="Disordered" evidence="8">
    <location>
        <begin position="1336"/>
        <end position="1355"/>
    </location>
</feature>
<evidence type="ECO:0000256" key="7">
    <source>
        <dbReference type="ARBA" id="ARBA00023306"/>
    </source>
</evidence>
<feature type="domain" description="Fibronectin type-III" evidence="9">
    <location>
        <begin position="331"/>
        <end position="601"/>
    </location>
</feature>
<dbReference type="GO" id="GO:0005634">
    <property type="term" value="C:nucleus"/>
    <property type="evidence" value="ECO:0007669"/>
    <property type="project" value="UniProtKB-SubCell"/>
</dbReference>
<sequence length="1801" mass="187950">HGHRAVAIKELMVVFGGGNEGIVDELHVYNTATNQWFVPAVRGDIPPGCAAYGFVCDGTRILVFGGMVEYGKYSNELYELQASRWEWKRLKPKAPKIGPMPCPRLGHSFTLLGNKVYLFGGLANDSEDPKNNIPRYLNDLYALELKTGTTTLAWDNPATAGQPPPPRESHSCAGYIEKDGRRPRLIIYGGMSGCRLGDLWQLDIDSMTWTKPIIQGVAPLPRSLHSATVIGNRMFVFGGWVPLVMDDVKVATHEKEWKCTNTLASLNLDNMTWEPLAMEVFEDALPRARAGHCAVSIHTRLYIWSGRDGYRKAWNNQVCFKDLWYLETEKPPAPSRVQLVRASTNALEVCWGAVPTADAYLLQLQKYDLPPTQSMTPTSNQVTNPLIKAISTPQQVQPTPAATQLQQQQQIQQVQTPTIIRTPVAGLTQLRAVAGTSVATLAMPQTIKVTGVIRPQKSPLGIGSANTAIQVTAPQVVNIGQKSPGIITTQATVGGQMTGIAALAAAAAATQKIQGKTQTTNTPSSGIKVVTPTVVTPTGVKVTPVQGKVQATTLPSGTQTIRVTTPGATILKSATGTTHQGLTPGTKQIITVHKAGTMSTGGSGQPQIVTLVKTSQGMTVASTKSGTLPQGATIVKLVTTQAGAGKPTAIITTSQPGQTPSTILGISSVQPQSATKTIIRTVPSSIISVAKASQAGIGPAPGGAKTIVIAAPKGSTGNLATPTKIISSVPKLAGQGNTQFIVVSPQGSNVVTQGINKSITVSTLPVQSTAGLSTLHQAPQIVTATVAPAAKPVVTLGVGVTGQTGASIIRTIAASQVLSTATTSATSLLTTPATVSNQGQGVTPTISLIAQPSSVQTPITITTQGSNASGIQLMTSGGSVPHILQQVPKPVHITITPQGTNLTQADGNTPAEPACTDGHHCPPAQTECTDGHHCPPAQSQECTDGHNCPPAQNQGCTDGHNCPPAQNQGCTDGHNCPPAQTQGCTDGHNCPPAQTQGCTDGHNCPPAQTQGCTDGHNCPPAQNQGCTDGHNCPPAQNQGCTDGHNCPPAQNQGCTDGHNCPPAQNQGCTDGHNCPPAQNQGCTDGHNCPPAQTQSCTDGHNCPPAQNQGCTDGHNCPPVPNQGCTDGHNCPPAQTQGCTDGHNCPPVQNQGCTDGHNCPPAQTQGCTDGHNCPPAQHQGCTDGHNCPPAQNQGCTDGHNCPPAQTQGCTDGHNCPPAQNQGCTDGHNCPPAQNQGCTDGHNCPPTQTQGCTDGHNCPPAQNQGCTDGHNCPPAQNQGCTDGHNCPPAQNQGCTDGHNCPPVQTQNQECTDGHNCPGQGETSDETNTLQSDHAEESLMTQQGEAAQSEFDSTQADVAQQQLLSDEAVTGETEASIQQHTPLEQASTIPDQILEDQEPEIKHEPMDASSTSDGNSVAPQEIDSLSIGISLPSQLDVHLPAELLQPKEEPMETPDEQNLDISEGMDISGTSAALEAITAMSAMASDVTSPALLTTRPTTPGTTDSDPLSTLAMAAVSTAGAVVGIKQEPGMSSYMSTSAASTTDVKQELKLPTTPVKKEANQWYDVGIIKGTSCLVSYYHLPAEGSQANGDNIIKQDIDVVSVQDHSVLKRQELQPGTAYKFRVAGINACGRGPFSEISAFKTCLPGYPGAPSAIKISKSEDGAHLSWEPPQNTAGKITEYSVYLAVRNAASQVEQKPGQAAQLAFVRVYCGPNASCVVTSNSLASAHIDFTTKPAIIFRIAARNEKGYGPATQVRWLQDAAQQGAAVGKVAVKRTMPTTGGDARAQIQQIGVMKKVKLDEGDA</sequence>
<dbReference type="InterPro" id="IPR003961">
    <property type="entry name" value="FN3_dom"/>
</dbReference>
<dbReference type="PANTHER" id="PTHR46003:SF1">
    <property type="entry name" value="HOST CELL FACTOR"/>
    <property type="match status" value="1"/>
</dbReference>
<evidence type="ECO:0000313" key="11">
    <source>
        <dbReference type="Proteomes" id="UP001634394"/>
    </source>
</evidence>
<keyword evidence="5" id="KW-0068">Autocatalytic cleavage</keyword>
<evidence type="ECO:0000256" key="6">
    <source>
        <dbReference type="ARBA" id="ARBA00023242"/>
    </source>
</evidence>
<feature type="domain" description="Fibronectin type-III" evidence="9">
    <location>
        <begin position="1502"/>
        <end position="1630"/>
    </location>
</feature>
<dbReference type="InterPro" id="IPR043536">
    <property type="entry name" value="HCF1/2"/>
</dbReference>
<feature type="region of interest" description="Disordered" evidence="8">
    <location>
        <begin position="1365"/>
        <end position="1386"/>
    </location>
</feature>
<dbReference type="CDD" id="cd00063">
    <property type="entry name" value="FN3"/>
    <property type="match status" value="2"/>
</dbReference>
<feature type="compositionally biased region" description="Polar residues" evidence="8">
    <location>
        <begin position="1370"/>
        <end position="1386"/>
    </location>
</feature>
<keyword evidence="2" id="KW-0880">Kelch repeat</keyword>
<reference evidence="10 11" key="1">
    <citation type="submission" date="2024-11" db="EMBL/GenBank/DDBJ databases">
        <title>Chromosome-level genome assembly of the freshwater bivalve Anodonta woodiana.</title>
        <authorList>
            <person name="Chen X."/>
        </authorList>
    </citation>
    <scope>NUCLEOTIDE SEQUENCE [LARGE SCALE GENOMIC DNA]</scope>
    <source>
        <strain evidence="10">MN2024</strain>
        <tissue evidence="10">Gills</tissue>
    </source>
</reference>
<evidence type="ECO:0000259" key="9">
    <source>
        <dbReference type="SMART" id="SM00060"/>
    </source>
</evidence>
<dbReference type="SMART" id="SM00060">
    <property type="entry name" value="FN3"/>
    <property type="match status" value="3"/>
</dbReference>
<dbReference type="Pfam" id="PF13854">
    <property type="entry name" value="Kelch_HCF"/>
    <property type="match status" value="1"/>
</dbReference>
<dbReference type="SUPFAM" id="SSF117281">
    <property type="entry name" value="Kelch motif"/>
    <property type="match status" value="1"/>
</dbReference>
<evidence type="ECO:0000256" key="4">
    <source>
        <dbReference type="ARBA" id="ARBA00022737"/>
    </source>
</evidence>
<evidence type="ECO:0000256" key="8">
    <source>
        <dbReference type="SAM" id="MobiDB-lite"/>
    </source>
</evidence>
<dbReference type="InterPro" id="IPR015915">
    <property type="entry name" value="Kelch-typ_b-propeller"/>
</dbReference>
<keyword evidence="7" id="KW-0131">Cell cycle</keyword>
<dbReference type="Proteomes" id="UP001634394">
    <property type="component" value="Unassembled WGS sequence"/>
</dbReference>
<evidence type="ECO:0000256" key="1">
    <source>
        <dbReference type="ARBA" id="ARBA00004123"/>
    </source>
</evidence>
<keyword evidence="11" id="KW-1185">Reference proteome</keyword>
<feature type="non-terminal residue" evidence="10">
    <location>
        <position position="1"/>
    </location>
</feature>
<comment type="caution">
    <text evidence="10">The sequence shown here is derived from an EMBL/GenBank/DDBJ whole genome shotgun (WGS) entry which is preliminary data.</text>
</comment>
<protein>
    <recommendedName>
        <fullName evidence="9">Fibronectin type-III domain-containing protein</fullName>
    </recommendedName>
</protein>
<dbReference type="FunFam" id="2.120.10.80:FF:000008">
    <property type="entry name" value="host cell factor 1 isoform X1"/>
    <property type="match status" value="1"/>
</dbReference>
<dbReference type="InterPro" id="IPR059124">
    <property type="entry name" value="Kelch_HCF"/>
</dbReference>
<keyword evidence="6" id="KW-0539">Nucleus</keyword>
<dbReference type="PANTHER" id="PTHR46003">
    <property type="entry name" value="HOST CELL FACTOR"/>
    <property type="match status" value="1"/>
</dbReference>
<keyword evidence="3" id="KW-0597">Phosphoprotein</keyword>
<evidence type="ECO:0000256" key="3">
    <source>
        <dbReference type="ARBA" id="ARBA00022553"/>
    </source>
</evidence>
<keyword evidence="4" id="KW-0677">Repeat</keyword>
<comment type="subcellular location">
    <subcellularLocation>
        <location evidence="1">Nucleus</location>
    </subcellularLocation>
</comment>
<evidence type="ECO:0000313" key="10">
    <source>
        <dbReference type="EMBL" id="KAL3851844.1"/>
    </source>
</evidence>
<dbReference type="Gene3D" id="6.10.250.2590">
    <property type="match status" value="1"/>
</dbReference>
<feature type="domain" description="Fibronectin type-III" evidence="9">
    <location>
        <begin position="1646"/>
        <end position="1747"/>
    </location>
</feature>
<proteinExistence type="predicted"/>
<dbReference type="Gene3D" id="2.160.20.50">
    <property type="entry name" value="Insect antifreeze protein"/>
    <property type="match status" value="1"/>
</dbReference>